<accession>A0A2M6XAZ8</accession>
<dbReference type="EMBL" id="PEZK01000020">
    <property type="protein sequence ID" value="PIU02244.1"/>
    <property type="molecule type" value="Genomic_DNA"/>
</dbReference>
<proteinExistence type="predicted"/>
<comment type="caution">
    <text evidence="1">The sequence shown here is derived from an EMBL/GenBank/DDBJ whole genome shotgun (WGS) entry which is preliminary data.</text>
</comment>
<organism evidence="1 2">
    <name type="scientific">Candidatus Shapirobacteria bacterium CG09_land_8_20_14_0_10_49_15</name>
    <dbReference type="NCBI Taxonomy" id="1974482"/>
    <lineage>
        <taxon>Bacteria</taxon>
        <taxon>Candidatus Shapironibacteriota</taxon>
    </lineage>
</organism>
<dbReference type="AlphaFoldDB" id="A0A2M6XAZ8"/>
<evidence type="ECO:0000313" key="2">
    <source>
        <dbReference type="Proteomes" id="UP000231214"/>
    </source>
</evidence>
<protein>
    <submittedName>
        <fullName evidence="1">Toxin</fullName>
    </submittedName>
</protein>
<dbReference type="Proteomes" id="UP000231214">
    <property type="component" value="Unassembled WGS sequence"/>
</dbReference>
<evidence type="ECO:0000313" key="1">
    <source>
        <dbReference type="EMBL" id="PIU02244.1"/>
    </source>
</evidence>
<name>A0A2M6XAZ8_9BACT</name>
<gene>
    <name evidence="1" type="ORF">COT66_01245</name>
</gene>
<reference evidence="2" key="1">
    <citation type="submission" date="2017-09" db="EMBL/GenBank/DDBJ databases">
        <title>Depth-based differentiation of microbial function through sediment-hosted aquifers and enrichment of novel symbionts in the deep terrestrial subsurface.</title>
        <authorList>
            <person name="Probst A.J."/>
            <person name="Ladd B."/>
            <person name="Jarett J.K."/>
            <person name="Geller-Mcgrath D.E."/>
            <person name="Sieber C.M.K."/>
            <person name="Emerson J.B."/>
            <person name="Anantharaman K."/>
            <person name="Thomas B.C."/>
            <person name="Malmstrom R."/>
            <person name="Stieglmeier M."/>
            <person name="Klingl A."/>
            <person name="Woyke T."/>
            <person name="Ryan C.M."/>
            <person name="Banfield J.F."/>
        </authorList>
    </citation>
    <scope>NUCLEOTIDE SEQUENCE [LARGE SCALE GENOMIC DNA]</scope>
</reference>
<sequence>MNLRIEFNHEKDLILREARGVGFEEIIQAIKKGGTLDELKHHDPKKYPNQRILVVKIKNYVYAVPFVIDKKKEVIFLKTAYPSRVLTRKYLKKKSK</sequence>